<keyword evidence="8" id="KW-1185">Reference proteome</keyword>
<dbReference type="SUPFAM" id="SSF53850">
    <property type="entry name" value="Periplasmic binding protein-like II"/>
    <property type="match status" value="1"/>
</dbReference>
<dbReference type="Proteomes" id="UP001211065">
    <property type="component" value="Unassembled WGS sequence"/>
</dbReference>
<feature type="transmembrane region" description="Helical" evidence="5">
    <location>
        <begin position="396"/>
        <end position="416"/>
    </location>
</feature>
<evidence type="ECO:0000256" key="3">
    <source>
        <dbReference type="ARBA" id="ARBA00022989"/>
    </source>
</evidence>
<sequence>MKGYDSGFDFIGGYDDELKMMSAIAQDYGAFMLNKTYILDPNSRKQRKFVPGYQSGLNTTAFRTAMNDTIHKLYVVDNSSRYWLNWKDKNMENYLSKPLNEYPEFPLNVGLGSYAPIQNFGMIISPPERLNSKYEKNEIFYGQTVDEDIEKSKLYLGHGLLPGKFAFLGGSGFSITSVSKNKELAFKFIYSAVDLNNPKKYINKFSGGSKSIPPYLPCWDWPEWNEDQQKAVKLALQSAVAPQYPSQSFPQFGTIEEKKLYRNFMVDVIKKNASVSLATEKLVYAINEVLKIKDNCPQGCDADKGDCQESGICICKIGFKNSDISAEWDFIHPENLVRNCTIIVEPITMKLSDSGVLGIILSALWTIYNPLIPMAVDYNGNQYLECISTSANVMTYLLIGFNCILIISCVVVAFLTRNVKSELKESREIGLSIIEKGNKKSKTKQEDDAIKKAELSNSSTASMNQPLRECYKFRILFKKDGFLTDFIPAYILLNLREELATVYIKNIDKVKVIQFCELKNITLLTSAKPHGPVHFILHFKLNNRKCSIISEKLTDLEKFCTFFVKDTHAVESRAVTELSSIGMDYSQQQQSKYVQPKAGGAR</sequence>
<comment type="subcellular location">
    <subcellularLocation>
        <location evidence="1">Membrane</location>
        <topology evidence="1">Multi-pass membrane protein</topology>
    </subcellularLocation>
</comment>
<keyword evidence="2 5" id="KW-0812">Transmembrane</keyword>
<dbReference type="PROSITE" id="PS50259">
    <property type="entry name" value="G_PROTEIN_RECEP_F3_4"/>
    <property type="match status" value="1"/>
</dbReference>
<accession>A0AAD5XV79</accession>
<evidence type="ECO:0000256" key="1">
    <source>
        <dbReference type="ARBA" id="ARBA00004141"/>
    </source>
</evidence>
<dbReference type="Pfam" id="PF00003">
    <property type="entry name" value="7tm_3"/>
    <property type="match status" value="1"/>
</dbReference>
<reference evidence="7" key="1">
    <citation type="submission" date="2020-05" db="EMBL/GenBank/DDBJ databases">
        <title>Phylogenomic resolution of chytrid fungi.</title>
        <authorList>
            <person name="Stajich J.E."/>
            <person name="Amses K."/>
            <person name="Simmons R."/>
            <person name="Seto K."/>
            <person name="Myers J."/>
            <person name="Bonds A."/>
            <person name="Quandt C.A."/>
            <person name="Barry K."/>
            <person name="Liu P."/>
            <person name="Grigoriev I."/>
            <person name="Longcore J.E."/>
            <person name="James T.Y."/>
        </authorList>
    </citation>
    <scope>NUCLEOTIDE SEQUENCE</scope>
    <source>
        <strain evidence="7">JEL0476</strain>
    </source>
</reference>
<proteinExistence type="predicted"/>
<comment type="caution">
    <text evidence="7">The sequence shown here is derived from an EMBL/GenBank/DDBJ whole genome shotgun (WGS) entry which is preliminary data.</text>
</comment>
<evidence type="ECO:0000259" key="6">
    <source>
        <dbReference type="PROSITE" id="PS50259"/>
    </source>
</evidence>
<dbReference type="AlphaFoldDB" id="A0AAD5XV79"/>
<organism evidence="7 8">
    <name type="scientific">Clydaea vesicula</name>
    <dbReference type="NCBI Taxonomy" id="447962"/>
    <lineage>
        <taxon>Eukaryota</taxon>
        <taxon>Fungi</taxon>
        <taxon>Fungi incertae sedis</taxon>
        <taxon>Chytridiomycota</taxon>
        <taxon>Chytridiomycota incertae sedis</taxon>
        <taxon>Chytridiomycetes</taxon>
        <taxon>Lobulomycetales</taxon>
        <taxon>Lobulomycetaceae</taxon>
        <taxon>Clydaea</taxon>
    </lineage>
</organism>
<dbReference type="InterPro" id="IPR017978">
    <property type="entry name" value="GPCR_3_C"/>
</dbReference>
<protein>
    <recommendedName>
        <fullName evidence="6">G-protein coupled receptors family 3 profile domain-containing protein</fullName>
    </recommendedName>
</protein>
<dbReference type="GO" id="GO:0016020">
    <property type="term" value="C:membrane"/>
    <property type="evidence" value="ECO:0007669"/>
    <property type="project" value="UniProtKB-SubCell"/>
</dbReference>
<keyword evidence="4 5" id="KW-0472">Membrane</keyword>
<gene>
    <name evidence="7" type="ORF">HK099_001022</name>
</gene>
<feature type="domain" description="G-protein coupled receptors family 3 profile" evidence="6">
    <location>
        <begin position="357"/>
        <end position="434"/>
    </location>
</feature>
<dbReference type="EMBL" id="JADGJW010001265">
    <property type="protein sequence ID" value="KAJ3204791.1"/>
    <property type="molecule type" value="Genomic_DNA"/>
</dbReference>
<evidence type="ECO:0000256" key="4">
    <source>
        <dbReference type="ARBA" id="ARBA00023136"/>
    </source>
</evidence>
<keyword evidence="3 5" id="KW-1133">Transmembrane helix</keyword>
<evidence type="ECO:0000256" key="5">
    <source>
        <dbReference type="SAM" id="Phobius"/>
    </source>
</evidence>
<evidence type="ECO:0000313" key="7">
    <source>
        <dbReference type="EMBL" id="KAJ3204791.1"/>
    </source>
</evidence>
<evidence type="ECO:0000313" key="8">
    <source>
        <dbReference type="Proteomes" id="UP001211065"/>
    </source>
</evidence>
<dbReference type="GO" id="GO:0004930">
    <property type="term" value="F:G protein-coupled receptor activity"/>
    <property type="evidence" value="ECO:0007669"/>
    <property type="project" value="InterPro"/>
</dbReference>
<dbReference type="Gene3D" id="3.40.190.10">
    <property type="entry name" value="Periplasmic binding protein-like II"/>
    <property type="match status" value="1"/>
</dbReference>
<evidence type="ECO:0000256" key="2">
    <source>
        <dbReference type="ARBA" id="ARBA00022692"/>
    </source>
</evidence>
<feature type="transmembrane region" description="Helical" evidence="5">
    <location>
        <begin position="356"/>
        <end position="376"/>
    </location>
</feature>
<name>A0AAD5XV79_9FUNG</name>